<reference evidence="3" key="2">
    <citation type="submission" date="2025-08" db="UniProtKB">
        <authorList>
            <consortium name="RefSeq"/>
        </authorList>
    </citation>
    <scope>IDENTIFICATION</scope>
    <source>
        <tissue evidence="3">Blood</tissue>
    </source>
</reference>
<protein>
    <submittedName>
        <fullName evidence="3">Collagen alpha-1(X) chain-like</fullName>
    </submittedName>
</protein>
<evidence type="ECO:0000313" key="3">
    <source>
        <dbReference type="RefSeq" id="XP_025728349.1"/>
    </source>
</evidence>
<feature type="region of interest" description="Disordered" evidence="1">
    <location>
        <begin position="1"/>
        <end position="242"/>
    </location>
</feature>
<gene>
    <name evidence="3" type="primary">LOC112824596</name>
</gene>
<name>A0A3Q7P307_CALUR</name>
<sequence length="242" mass="25089">MIVYVESPKKSTITSSPADPGGRQPRVSIGTGRSLSLPWDCRAPNAPGPRGERRGHGPPGSATAAAAHERGSQGPSSRGSGSDTRASLGAGIDTSAGPLSHCQPGSRRPACDIHRRERLRPPPQSPPQIAPRLPALGFHAASAAGLRSSPPLRGGARTPRSYSALAPSRPRRPRKGPAPPGRGPTPARQCPVLIGSSSHSSRYGPPLVPPENRREGNRPGSSQPLGENLVWDLGRPDAGQGL</sequence>
<dbReference type="RefSeq" id="XP_025728349.1">
    <property type="nucleotide sequence ID" value="XM_025872564.1"/>
</dbReference>
<accession>A0A3Q7P307</accession>
<evidence type="ECO:0000313" key="2">
    <source>
        <dbReference type="Proteomes" id="UP000286641"/>
    </source>
</evidence>
<feature type="compositionally biased region" description="Low complexity" evidence="1">
    <location>
        <begin position="159"/>
        <end position="168"/>
    </location>
</feature>
<dbReference type="Proteomes" id="UP000286641">
    <property type="component" value="Unplaced"/>
</dbReference>
<dbReference type="AlphaFoldDB" id="A0A3Q7P307"/>
<dbReference type="InParanoid" id="A0A3Q7P307"/>
<keyword evidence="2" id="KW-1185">Reference proteome</keyword>
<organism evidence="2 3">
    <name type="scientific">Callorhinus ursinus</name>
    <name type="common">Northern fur seal</name>
    <dbReference type="NCBI Taxonomy" id="34884"/>
    <lineage>
        <taxon>Eukaryota</taxon>
        <taxon>Metazoa</taxon>
        <taxon>Chordata</taxon>
        <taxon>Craniata</taxon>
        <taxon>Vertebrata</taxon>
        <taxon>Euteleostomi</taxon>
        <taxon>Mammalia</taxon>
        <taxon>Eutheria</taxon>
        <taxon>Laurasiatheria</taxon>
        <taxon>Carnivora</taxon>
        <taxon>Caniformia</taxon>
        <taxon>Pinnipedia</taxon>
        <taxon>Otariidae</taxon>
        <taxon>Callorhinus</taxon>
    </lineage>
</organism>
<proteinExistence type="predicted"/>
<feature type="compositionally biased region" description="Low complexity" evidence="1">
    <location>
        <begin position="72"/>
        <end position="82"/>
    </location>
</feature>
<evidence type="ECO:0000256" key="1">
    <source>
        <dbReference type="SAM" id="MobiDB-lite"/>
    </source>
</evidence>
<reference key="1">
    <citation type="submission" date="2019-01" db="UniProtKB">
        <authorList>
            <consortium name="RefSeq"/>
        </authorList>
    </citation>
    <scope>IDENTIFICATION</scope>
</reference>